<proteinExistence type="predicted"/>
<dbReference type="EMBL" id="AP019416">
    <property type="protein sequence ID" value="BBI49686.1"/>
    <property type="molecule type" value="Genomic_DNA"/>
</dbReference>
<dbReference type="Proteomes" id="UP000289555">
    <property type="component" value="Chromosome"/>
</dbReference>
<gene>
    <name evidence="1" type="ORF">HORIV_21070</name>
</gene>
<keyword evidence="2" id="KW-1185">Reference proteome</keyword>
<evidence type="ECO:0000313" key="2">
    <source>
        <dbReference type="Proteomes" id="UP000289555"/>
    </source>
</evidence>
<reference evidence="2" key="1">
    <citation type="journal article" date="2019" name="Microbiol. Resour. Announc.">
        <title>Complete Genome Sequence of Halomonas olivaria, a Moderately Halophilic Bacterium Isolated from Olive Processing Effluents, Obtained by Nanopore Sequencing.</title>
        <authorList>
            <person name="Nagata S."/>
            <person name="Ii K.M."/>
            <person name="Tsukimi T."/>
            <person name="Miura M.C."/>
            <person name="Galipon J."/>
            <person name="Arakawa K."/>
        </authorList>
    </citation>
    <scope>NUCLEOTIDE SEQUENCE [LARGE SCALE GENOMIC DNA]</scope>
    <source>
        <strain evidence="2">TYRC17</strain>
    </source>
</reference>
<name>A0ABM7GGG6_9GAMM</name>
<evidence type="ECO:0000313" key="1">
    <source>
        <dbReference type="EMBL" id="BBI49686.1"/>
    </source>
</evidence>
<protein>
    <submittedName>
        <fullName evidence="1">Uncharacterized protein</fullName>
    </submittedName>
</protein>
<organism evidence="1 2">
    <name type="scientific">Vreelandella olivaria</name>
    <dbReference type="NCBI Taxonomy" id="390919"/>
    <lineage>
        <taxon>Bacteria</taxon>
        <taxon>Pseudomonadati</taxon>
        <taxon>Pseudomonadota</taxon>
        <taxon>Gammaproteobacteria</taxon>
        <taxon>Oceanospirillales</taxon>
        <taxon>Halomonadaceae</taxon>
        <taxon>Vreelandella</taxon>
    </lineage>
</organism>
<sequence length="49" mass="5440">MPSVWFDTADYLATHQDVAEAQFNPVLHYLSYGVNEGRVIVADDAGLWG</sequence>
<accession>A0ABM7GGG6</accession>